<organism evidence="2 3">
    <name type="scientific">Lithospermum erythrorhizon</name>
    <name type="common">Purple gromwell</name>
    <name type="synonym">Lithospermum officinale var. erythrorhizon</name>
    <dbReference type="NCBI Taxonomy" id="34254"/>
    <lineage>
        <taxon>Eukaryota</taxon>
        <taxon>Viridiplantae</taxon>
        <taxon>Streptophyta</taxon>
        <taxon>Embryophyta</taxon>
        <taxon>Tracheophyta</taxon>
        <taxon>Spermatophyta</taxon>
        <taxon>Magnoliopsida</taxon>
        <taxon>eudicotyledons</taxon>
        <taxon>Gunneridae</taxon>
        <taxon>Pentapetalae</taxon>
        <taxon>asterids</taxon>
        <taxon>lamiids</taxon>
        <taxon>Boraginales</taxon>
        <taxon>Boraginaceae</taxon>
        <taxon>Boraginoideae</taxon>
        <taxon>Lithospermeae</taxon>
        <taxon>Lithospermum</taxon>
    </lineage>
</organism>
<protein>
    <submittedName>
        <fullName evidence="2">Uncharacterized protein</fullName>
    </submittedName>
</protein>
<proteinExistence type="inferred from homology"/>
<sequence>MSACSKITYIVRLRQMLRRWRNKAAMTAGRTPSDVPAGHVAVTVGSNSKRFIIRASYLNHPLFKKLLIHAEEEFGFAYSGPLAIPCDEFVFEQIIKYMARYDSAGKNNSARFVNIEDFQRYCHVSFRSNIEFWAESRPLLNGVSDKAIW</sequence>
<dbReference type="Proteomes" id="UP001454036">
    <property type="component" value="Unassembled WGS sequence"/>
</dbReference>
<name>A0AAV3PHA3_LITER</name>
<evidence type="ECO:0000256" key="1">
    <source>
        <dbReference type="ARBA" id="ARBA00006974"/>
    </source>
</evidence>
<reference evidence="2 3" key="1">
    <citation type="submission" date="2024-01" db="EMBL/GenBank/DDBJ databases">
        <title>The complete chloroplast genome sequence of Lithospermum erythrorhizon: insights into the phylogenetic relationship among Boraginaceae species and the maternal lineages of purple gromwells.</title>
        <authorList>
            <person name="Okada T."/>
            <person name="Watanabe K."/>
        </authorList>
    </citation>
    <scope>NUCLEOTIDE SEQUENCE [LARGE SCALE GENOMIC DNA]</scope>
</reference>
<dbReference type="PANTHER" id="PTHR31374:SF119">
    <property type="entry name" value="SAUR-LIKE AUXIN-RESPONSIVE PROTEIN FAMILY"/>
    <property type="match status" value="1"/>
</dbReference>
<dbReference type="InterPro" id="IPR003676">
    <property type="entry name" value="SAUR_fam"/>
</dbReference>
<dbReference type="GO" id="GO:0009733">
    <property type="term" value="P:response to auxin"/>
    <property type="evidence" value="ECO:0007669"/>
    <property type="project" value="InterPro"/>
</dbReference>
<comment type="caution">
    <text evidence="2">The sequence shown here is derived from an EMBL/GenBank/DDBJ whole genome shotgun (WGS) entry which is preliminary data.</text>
</comment>
<evidence type="ECO:0000313" key="3">
    <source>
        <dbReference type="Proteomes" id="UP001454036"/>
    </source>
</evidence>
<dbReference type="PANTHER" id="PTHR31374">
    <property type="entry name" value="AUXIN-INDUCED PROTEIN-LIKE-RELATED"/>
    <property type="match status" value="1"/>
</dbReference>
<evidence type="ECO:0000313" key="2">
    <source>
        <dbReference type="EMBL" id="GAA0149538.1"/>
    </source>
</evidence>
<gene>
    <name evidence="2" type="ORF">LIER_08688</name>
</gene>
<dbReference type="EMBL" id="BAABME010001422">
    <property type="protein sequence ID" value="GAA0149538.1"/>
    <property type="molecule type" value="Genomic_DNA"/>
</dbReference>
<dbReference type="AlphaFoldDB" id="A0AAV3PHA3"/>
<dbReference type="Pfam" id="PF02519">
    <property type="entry name" value="Auxin_inducible"/>
    <property type="match status" value="1"/>
</dbReference>
<comment type="similarity">
    <text evidence="1">Belongs to the ARG7 family.</text>
</comment>
<keyword evidence="3" id="KW-1185">Reference proteome</keyword>
<accession>A0AAV3PHA3</accession>